<proteinExistence type="predicted"/>
<accession>A0A1Y0B1K1</accession>
<name>A0A1Y0B1K1_9LAMI</name>
<keyword evidence="1" id="KW-0496">Mitochondrion</keyword>
<geneLocation type="mitochondrion" evidence="1"/>
<sequence length="39" mass="4469">MFVTSETRFIENRLHSKIPSFPLLRTTLLGKNCTTELSS</sequence>
<dbReference type="AlphaFoldDB" id="A0A1Y0B1K1"/>
<dbReference type="EMBL" id="KY774314">
    <property type="protein sequence ID" value="ART31322.1"/>
    <property type="molecule type" value="Genomic_DNA"/>
</dbReference>
<gene>
    <name evidence="1" type="ORF">AEK19_MT1102</name>
</gene>
<protein>
    <submittedName>
        <fullName evidence="1">Uncharacterized protein</fullName>
    </submittedName>
</protein>
<reference evidence="1" key="1">
    <citation type="submission" date="2017-03" db="EMBL/GenBank/DDBJ databases">
        <title>The mitochondrial genome of the carnivorous plant Utricularia reniformis (Lentibulariaceae): structure, comparative analysis and evolutionary landmarks.</title>
        <authorList>
            <person name="Silva S.R."/>
            <person name="Alvarenga D.O."/>
            <person name="Michael T.P."/>
            <person name="Miranda V.F.O."/>
            <person name="Varani A.M."/>
        </authorList>
    </citation>
    <scope>NUCLEOTIDE SEQUENCE</scope>
</reference>
<organism evidence="1">
    <name type="scientific">Utricularia reniformis</name>
    <dbReference type="NCBI Taxonomy" id="192314"/>
    <lineage>
        <taxon>Eukaryota</taxon>
        <taxon>Viridiplantae</taxon>
        <taxon>Streptophyta</taxon>
        <taxon>Embryophyta</taxon>
        <taxon>Tracheophyta</taxon>
        <taxon>Spermatophyta</taxon>
        <taxon>Magnoliopsida</taxon>
        <taxon>eudicotyledons</taxon>
        <taxon>Gunneridae</taxon>
        <taxon>Pentapetalae</taxon>
        <taxon>asterids</taxon>
        <taxon>lamiids</taxon>
        <taxon>Lamiales</taxon>
        <taxon>Lentibulariaceae</taxon>
        <taxon>Utricularia</taxon>
    </lineage>
</organism>
<evidence type="ECO:0000313" key="1">
    <source>
        <dbReference type="EMBL" id="ART31322.1"/>
    </source>
</evidence>